<dbReference type="AlphaFoldDB" id="A0A8J3WTW3"/>
<dbReference type="PROSITE" id="PS50943">
    <property type="entry name" value="HTH_CROC1"/>
    <property type="match status" value="1"/>
</dbReference>
<evidence type="ECO:0000313" key="2">
    <source>
        <dbReference type="EMBL" id="GIH99301.1"/>
    </source>
</evidence>
<proteinExistence type="predicted"/>
<dbReference type="GO" id="GO:0003677">
    <property type="term" value="F:DNA binding"/>
    <property type="evidence" value="ECO:0007669"/>
    <property type="project" value="InterPro"/>
</dbReference>
<comment type="caution">
    <text evidence="2">The sequence shown here is derived from an EMBL/GenBank/DDBJ whole genome shotgun (WGS) entry which is preliminary data.</text>
</comment>
<organism evidence="2 3">
    <name type="scientific">Planobispora takensis</name>
    <dbReference type="NCBI Taxonomy" id="1367882"/>
    <lineage>
        <taxon>Bacteria</taxon>
        <taxon>Bacillati</taxon>
        <taxon>Actinomycetota</taxon>
        <taxon>Actinomycetes</taxon>
        <taxon>Streptosporangiales</taxon>
        <taxon>Streptosporangiaceae</taxon>
        <taxon>Planobispora</taxon>
    </lineage>
</organism>
<dbReference type="SUPFAM" id="SSF47413">
    <property type="entry name" value="lambda repressor-like DNA-binding domains"/>
    <property type="match status" value="1"/>
</dbReference>
<keyword evidence="3" id="KW-1185">Reference proteome</keyword>
<protein>
    <submittedName>
        <fullName evidence="2">Transcriptional regulator</fullName>
    </submittedName>
</protein>
<dbReference type="CDD" id="cd00093">
    <property type="entry name" value="HTH_XRE"/>
    <property type="match status" value="1"/>
</dbReference>
<dbReference type="InterPro" id="IPR010982">
    <property type="entry name" value="Lambda_DNA-bd_dom_sf"/>
</dbReference>
<accession>A0A8J3WTW3</accession>
<dbReference type="SMART" id="SM00530">
    <property type="entry name" value="HTH_XRE"/>
    <property type="match status" value="1"/>
</dbReference>
<dbReference type="InterPro" id="IPR043917">
    <property type="entry name" value="DUF5753"/>
</dbReference>
<gene>
    <name evidence="2" type="ORF">Pta02_13100</name>
</gene>
<dbReference type="Gene3D" id="1.10.260.40">
    <property type="entry name" value="lambda repressor-like DNA-binding domains"/>
    <property type="match status" value="1"/>
</dbReference>
<dbReference type="Pfam" id="PF19054">
    <property type="entry name" value="DUF5753"/>
    <property type="match status" value="1"/>
</dbReference>
<name>A0A8J3WTW3_9ACTN</name>
<evidence type="ECO:0000313" key="3">
    <source>
        <dbReference type="Proteomes" id="UP000634476"/>
    </source>
</evidence>
<dbReference type="InterPro" id="IPR001387">
    <property type="entry name" value="Cro/C1-type_HTH"/>
</dbReference>
<dbReference type="RefSeq" id="WP_203873764.1">
    <property type="nucleotide sequence ID" value="NZ_BOOK01000007.1"/>
</dbReference>
<dbReference type="EMBL" id="BOOK01000007">
    <property type="protein sequence ID" value="GIH99301.1"/>
    <property type="molecule type" value="Genomic_DNA"/>
</dbReference>
<evidence type="ECO:0000259" key="1">
    <source>
        <dbReference type="PROSITE" id="PS50943"/>
    </source>
</evidence>
<dbReference type="Pfam" id="PF13560">
    <property type="entry name" value="HTH_31"/>
    <property type="match status" value="1"/>
</dbReference>
<feature type="domain" description="HTH cro/C1-type" evidence="1">
    <location>
        <begin position="15"/>
        <end position="51"/>
    </location>
</feature>
<reference evidence="2" key="1">
    <citation type="submission" date="2021-01" db="EMBL/GenBank/DDBJ databases">
        <title>Whole genome shotgun sequence of Planobispora takensis NBRC 109077.</title>
        <authorList>
            <person name="Komaki H."/>
            <person name="Tamura T."/>
        </authorList>
    </citation>
    <scope>NUCLEOTIDE SEQUENCE</scope>
    <source>
        <strain evidence="2">NBRC 109077</strain>
    </source>
</reference>
<sequence>MSGFQQARVELGAQLRRLRETAGLSGKELAERLRWQPSKISRIENARQTATEDDVTGWARAVQAAPEVLEELIEQANGLFERQDSWRQRHRSGLAALQEDIRDLEARTTTFRVFEPGVVIGLLQTTEYARSIFTRIKRLYNAPDEIDAAIRVRMQRQEILYDQSKRFRFILPEAVLRYRLAPLDVMRGQLDRLLAVTALPNVEFGVVPFEAPLPSALLNGFWIYDQDHVAVPTRTRDLILRDPEDIAFYERAFEEFGEIAAFREDARLVIMRVLDDFARQSANQSPQLLD</sequence>
<dbReference type="Proteomes" id="UP000634476">
    <property type="component" value="Unassembled WGS sequence"/>
</dbReference>